<dbReference type="EMBL" id="LATX01002338">
    <property type="protein sequence ID" value="KTB31305.1"/>
    <property type="molecule type" value="Genomic_DNA"/>
</dbReference>
<proteinExistence type="predicted"/>
<evidence type="ECO:0000313" key="3">
    <source>
        <dbReference type="Proteomes" id="UP000054988"/>
    </source>
</evidence>
<feature type="region of interest" description="Disordered" evidence="1">
    <location>
        <begin position="22"/>
        <end position="48"/>
    </location>
</feature>
<comment type="caution">
    <text evidence="2">The sequence shown here is derived from an EMBL/GenBank/DDBJ whole genome shotgun (WGS) entry which is preliminary data.</text>
</comment>
<dbReference type="AlphaFoldDB" id="A0A0W0F4P6"/>
<name>A0A0W0F4P6_MONRR</name>
<reference evidence="2 3" key="1">
    <citation type="submission" date="2015-12" db="EMBL/GenBank/DDBJ databases">
        <title>Draft genome sequence of Moniliophthora roreri, the causal agent of frosty pod rot of cacao.</title>
        <authorList>
            <person name="Aime M.C."/>
            <person name="Diaz-Valderrama J.R."/>
            <person name="Kijpornyongpan T."/>
            <person name="Phillips-Mora W."/>
        </authorList>
    </citation>
    <scope>NUCLEOTIDE SEQUENCE [LARGE SCALE GENOMIC DNA]</scope>
    <source>
        <strain evidence="2 3">MCA 2952</strain>
    </source>
</reference>
<evidence type="ECO:0000256" key="1">
    <source>
        <dbReference type="SAM" id="MobiDB-lite"/>
    </source>
</evidence>
<organism evidence="2 3">
    <name type="scientific">Moniliophthora roreri</name>
    <name type="common">Frosty pod rot fungus</name>
    <name type="synonym">Monilia roreri</name>
    <dbReference type="NCBI Taxonomy" id="221103"/>
    <lineage>
        <taxon>Eukaryota</taxon>
        <taxon>Fungi</taxon>
        <taxon>Dikarya</taxon>
        <taxon>Basidiomycota</taxon>
        <taxon>Agaricomycotina</taxon>
        <taxon>Agaricomycetes</taxon>
        <taxon>Agaricomycetidae</taxon>
        <taxon>Agaricales</taxon>
        <taxon>Marasmiineae</taxon>
        <taxon>Marasmiaceae</taxon>
        <taxon>Moniliophthora</taxon>
    </lineage>
</organism>
<accession>A0A0W0F4P6</accession>
<dbReference type="Proteomes" id="UP000054988">
    <property type="component" value="Unassembled WGS sequence"/>
</dbReference>
<gene>
    <name evidence="2" type="ORF">WG66_16116</name>
</gene>
<protein>
    <submittedName>
        <fullName evidence="2">Uncharacterized protein</fullName>
    </submittedName>
</protein>
<sequence length="48" mass="5539">MWLCINICLGQNLNLNHQIPQTHRGIDKRQKSQKGGDNAKMFAKYTPQ</sequence>
<evidence type="ECO:0000313" key="2">
    <source>
        <dbReference type="EMBL" id="KTB31305.1"/>
    </source>
</evidence>